<dbReference type="AlphaFoldDB" id="A0AA37BHX3"/>
<organism evidence="2 3">
    <name type="scientific">Planomonospora parontospora</name>
    <dbReference type="NCBI Taxonomy" id="58119"/>
    <lineage>
        <taxon>Bacteria</taxon>
        <taxon>Bacillati</taxon>
        <taxon>Actinomycetota</taxon>
        <taxon>Actinomycetes</taxon>
        <taxon>Streptosporangiales</taxon>
        <taxon>Streptosporangiaceae</taxon>
        <taxon>Planomonospora</taxon>
    </lineage>
</organism>
<protein>
    <submittedName>
        <fullName evidence="2">Uncharacterized protein</fullName>
    </submittedName>
</protein>
<gene>
    <name evidence="2" type="ORF">GCM10010126_37670</name>
</gene>
<name>A0AA37BHX3_9ACTN</name>
<reference evidence="2" key="2">
    <citation type="submission" date="2022-09" db="EMBL/GenBank/DDBJ databases">
        <authorList>
            <person name="Sun Q."/>
            <person name="Ohkuma M."/>
        </authorList>
    </citation>
    <scope>NUCLEOTIDE SEQUENCE</scope>
    <source>
        <strain evidence="2">JCM 3093</strain>
    </source>
</reference>
<evidence type="ECO:0000313" key="3">
    <source>
        <dbReference type="Proteomes" id="UP000627984"/>
    </source>
</evidence>
<comment type="caution">
    <text evidence="2">The sequence shown here is derived from an EMBL/GenBank/DDBJ whole genome shotgun (WGS) entry which is preliminary data.</text>
</comment>
<evidence type="ECO:0000313" key="2">
    <source>
        <dbReference type="EMBL" id="GGK74751.1"/>
    </source>
</evidence>
<dbReference type="RefSeq" id="WP_191895902.1">
    <property type="nucleotide sequence ID" value="NZ_BMQD01000011.1"/>
</dbReference>
<accession>A0AA37BHX3</accession>
<dbReference type="Proteomes" id="UP000627984">
    <property type="component" value="Unassembled WGS sequence"/>
</dbReference>
<feature type="region of interest" description="Disordered" evidence="1">
    <location>
        <begin position="1"/>
        <end position="28"/>
    </location>
</feature>
<proteinExistence type="predicted"/>
<evidence type="ECO:0000256" key="1">
    <source>
        <dbReference type="SAM" id="MobiDB-lite"/>
    </source>
</evidence>
<reference evidence="2" key="1">
    <citation type="journal article" date="2014" name="Int. J. Syst. Evol. Microbiol.">
        <title>Complete genome sequence of Corynebacterium casei LMG S-19264T (=DSM 44701T), isolated from a smear-ripened cheese.</title>
        <authorList>
            <consortium name="US DOE Joint Genome Institute (JGI-PGF)"/>
            <person name="Walter F."/>
            <person name="Albersmeier A."/>
            <person name="Kalinowski J."/>
            <person name="Ruckert C."/>
        </authorList>
    </citation>
    <scope>NUCLEOTIDE SEQUENCE</scope>
    <source>
        <strain evidence="2">JCM 3093</strain>
    </source>
</reference>
<sequence length="135" mass="14782">MDAFTPGTSGPAPDEVRDEAAGEAPDEAVGSMMRALHERGLARDVAAVAGVSESYGFRELERLGRLHTGDFSLAELMMRLEFVDLIADEDFEACGADTGRIREIRLFATAWVEDIKLRRAEEGDADYDFDVPGID</sequence>
<dbReference type="EMBL" id="BMQD01000011">
    <property type="protein sequence ID" value="GGK74751.1"/>
    <property type="molecule type" value="Genomic_DNA"/>
</dbReference>